<dbReference type="STRING" id="187304.B0E33_05795"/>
<dbReference type="Proteomes" id="UP000048926">
    <property type="component" value="Unassembled WGS sequence"/>
</dbReference>
<dbReference type="Pfam" id="PF01381">
    <property type="entry name" value="HTH_3"/>
    <property type="match status" value="1"/>
</dbReference>
<feature type="domain" description="HTH cro/C1-type" evidence="1">
    <location>
        <begin position="12"/>
        <end position="66"/>
    </location>
</feature>
<gene>
    <name evidence="2" type="ORF">LAL4801_03509</name>
</gene>
<dbReference type="EMBL" id="CXST01000002">
    <property type="protein sequence ID" value="CTQ45062.1"/>
    <property type="molecule type" value="Genomic_DNA"/>
</dbReference>
<reference evidence="3" key="1">
    <citation type="submission" date="2015-07" db="EMBL/GenBank/DDBJ databases">
        <authorList>
            <person name="Rodrigo-Torres Lidia"/>
            <person name="Arahal R.David."/>
        </authorList>
    </citation>
    <scope>NUCLEOTIDE SEQUENCE [LARGE SCALE GENOMIC DNA]</scope>
    <source>
        <strain evidence="3">CECT 4801</strain>
    </source>
</reference>
<dbReference type="SUPFAM" id="SSF47413">
    <property type="entry name" value="lambda repressor-like DNA-binding domains"/>
    <property type="match status" value="1"/>
</dbReference>
<dbReference type="InterPro" id="IPR010982">
    <property type="entry name" value="Lambda_DNA-bd_dom_sf"/>
</dbReference>
<dbReference type="SMART" id="SM00530">
    <property type="entry name" value="HTH_XRE"/>
    <property type="match status" value="1"/>
</dbReference>
<proteinExistence type="predicted"/>
<dbReference type="Gene3D" id="1.10.260.40">
    <property type="entry name" value="lambda repressor-like DNA-binding domains"/>
    <property type="match status" value="1"/>
</dbReference>
<evidence type="ECO:0000313" key="3">
    <source>
        <dbReference type="Proteomes" id="UP000048926"/>
    </source>
</evidence>
<dbReference type="InterPro" id="IPR041413">
    <property type="entry name" value="MLTR_LBD"/>
</dbReference>
<dbReference type="CDD" id="cd00093">
    <property type="entry name" value="HTH_XRE"/>
    <property type="match status" value="1"/>
</dbReference>
<dbReference type="PANTHER" id="PTHR35010">
    <property type="entry name" value="BLL4672 PROTEIN-RELATED"/>
    <property type="match status" value="1"/>
</dbReference>
<dbReference type="PROSITE" id="PS50943">
    <property type="entry name" value="HTH_CROC1"/>
    <property type="match status" value="1"/>
</dbReference>
<protein>
    <submittedName>
        <fullName evidence="2">Anaerobic benzoate catabolism transcriptional regulator</fullName>
    </submittedName>
</protein>
<dbReference type="GO" id="GO:0003677">
    <property type="term" value="F:DNA binding"/>
    <property type="evidence" value="ECO:0007669"/>
    <property type="project" value="InterPro"/>
</dbReference>
<dbReference type="RefSeq" id="WP_082444622.1">
    <property type="nucleotide sequence ID" value="NZ_CXST01000002.1"/>
</dbReference>
<accession>A0A0M6Y4N5</accession>
<name>A0A0M6Y4N5_9HYPH</name>
<dbReference type="Pfam" id="PF17765">
    <property type="entry name" value="MLTR_LBD"/>
    <property type="match status" value="1"/>
</dbReference>
<dbReference type="InterPro" id="IPR001387">
    <property type="entry name" value="Cro/C1-type_HTH"/>
</dbReference>
<organism evidence="2 3">
    <name type="scientific">Roseibium aggregatum</name>
    <dbReference type="NCBI Taxonomy" id="187304"/>
    <lineage>
        <taxon>Bacteria</taxon>
        <taxon>Pseudomonadati</taxon>
        <taxon>Pseudomonadota</taxon>
        <taxon>Alphaproteobacteria</taxon>
        <taxon>Hyphomicrobiales</taxon>
        <taxon>Stappiaceae</taxon>
        <taxon>Roseibium</taxon>
    </lineage>
</organism>
<dbReference type="OrthoDB" id="9785973at2"/>
<dbReference type="Gene3D" id="3.30.450.180">
    <property type="match status" value="1"/>
</dbReference>
<evidence type="ECO:0000259" key="1">
    <source>
        <dbReference type="PROSITE" id="PS50943"/>
    </source>
</evidence>
<keyword evidence="3" id="KW-1185">Reference proteome</keyword>
<evidence type="ECO:0000313" key="2">
    <source>
        <dbReference type="EMBL" id="CTQ45062.1"/>
    </source>
</evidence>
<dbReference type="AlphaFoldDB" id="A0A0M6Y4N5"/>
<sequence length="272" mass="29700">MKRTAETAGDLLRQWRQHRRMSQLALASEADISQRHLSFLESGRSRPSRDMVMHLAEQLDVPLRERNAILVAAGHAPQYPQHGLDEPELAAATAVVRQILDGHLPHPALAVNRHWELQAANQAIFALLDGVAPHLLEAPVNVLRLSLHPDGLAPRILNLGEWHAHILARLAHEVDQSADPKLAALREELAEMAPERSRKSRTEAPSQKGRIAVPLYLQGPNGTLSFLSTTTVFGTAVDVTLSEIAIEAFFPADEETARQMSSLSAGSAGGRS</sequence>
<dbReference type="PANTHER" id="PTHR35010:SF4">
    <property type="entry name" value="BLL5781 PROTEIN"/>
    <property type="match status" value="1"/>
</dbReference>